<proteinExistence type="predicted"/>
<organism evidence="1 2">
    <name type="scientific">Kitasatospora putterlickiae</name>
    <dbReference type="NCBI Taxonomy" id="221725"/>
    <lineage>
        <taxon>Bacteria</taxon>
        <taxon>Bacillati</taxon>
        <taxon>Actinomycetota</taxon>
        <taxon>Actinomycetes</taxon>
        <taxon>Kitasatosporales</taxon>
        <taxon>Streptomycetaceae</taxon>
        <taxon>Kitasatospora</taxon>
    </lineage>
</organism>
<protein>
    <submittedName>
        <fullName evidence="1">Uncharacterized protein</fullName>
    </submittedName>
</protein>
<dbReference type="Proteomes" id="UP001499863">
    <property type="component" value="Unassembled WGS sequence"/>
</dbReference>
<evidence type="ECO:0000313" key="1">
    <source>
        <dbReference type="EMBL" id="GAA1384804.1"/>
    </source>
</evidence>
<sequence>MAAEVARWDGTDPGLGRAWLDAPLTGLAPDERPLGELALLTALASYRVDERVVAAARKAGAGDREILAAASWAALLAARRRIRHLLSDN</sequence>
<gene>
    <name evidence="1" type="ORF">GCM10009639_06700</name>
</gene>
<name>A0ABP4I9N3_9ACTN</name>
<dbReference type="SUPFAM" id="SSF69118">
    <property type="entry name" value="AhpD-like"/>
    <property type="match status" value="1"/>
</dbReference>
<evidence type="ECO:0000313" key="2">
    <source>
        <dbReference type="Proteomes" id="UP001499863"/>
    </source>
</evidence>
<dbReference type="Gene3D" id="1.20.1290.10">
    <property type="entry name" value="AhpD-like"/>
    <property type="match status" value="1"/>
</dbReference>
<keyword evidence="2" id="KW-1185">Reference proteome</keyword>
<reference evidence="2" key="1">
    <citation type="journal article" date="2019" name="Int. J. Syst. Evol. Microbiol.">
        <title>The Global Catalogue of Microorganisms (GCM) 10K type strain sequencing project: providing services to taxonomists for standard genome sequencing and annotation.</title>
        <authorList>
            <consortium name="The Broad Institute Genomics Platform"/>
            <consortium name="The Broad Institute Genome Sequencing Center for Infectious Disease"/>
            <person name="Wu L."/>
            <person name="Ma J."/>
        </authorList>
    </citation>
    <scope>NUCLEOTIDE SEQUENCE [LARGE SCALE GENOMIC DNA]</scope>
    <source>
        <strain evidence="2">JCM 12393</strain>
    </source>
</reference>
<comment type="caution">
    <text evidence="1">The sequence shown here is derived from an EMBL/GenBank/DDBJ whole genome shotgun (WGS) entry which is preliminary data.</text>
</comment>
<accession>A0ABP4I9N3</accession>
<dbReference type="EMBL" id="BAAAKJ010000028">
    <property type="protein sequence ID" value="GAA1384804.1"/>
    <property type="molecule type" value="Genomic_DNA"/>
</dbReference>
<dbReference type="InterPro" id="IPR029032">
    <property type="entry name" value="AhpD-like"/>
</dbReference>